<keyword evidence="6 8" id="KW-0472">Membrane</keyword>
<evidence type="ECO:0000256" key="6">
    <source>
        <dbReference type="ARBA" id="ARBA00023136"/>
    </source>
</evidence>
<evidence type="ECO:0000256" key="4">
    <source>
        <dbReference type="ARBA" id="ARBA00022692"/>
    </source>
</evidence>
<evidence type="ECO:0000256" key="2">
    <source>
        <dbReference type="ARBA" id="ARBA00022448"/>
    </source>
</evidence>
<dbReference type="Gene3D" id="3.55.50.30">
    <property type="match status" value="1"/>
</dbReference>
<dbReference type="InterPro" id="IPR012910">
    <property type="entry name" value="Plug_dom"/>
</dbReference>
<dbReference type="Pfam" id="PF00593">
    <property type="entry name" value="TonB_dep_Rec_b-barrel"/>
    <property type="match status" value="1"/>
</dbReference>
<dbReference type="Gene3D" id="2.60.40.1120">
    <property type="entry name" value="Carboxypeptidase-like, regulatory domain"/>
    <property type="match status" value="1"/>
</dbReference>
<evidence type="ECO:0000256" key="3">
    <source>
        <dbReference type="ARBA" id="ARBA00022452"/>
    </source>
</evidence>
<dbReference type="InterPro" id="IPR036942">
    <property type="entry name" value="Beta-barrel_TonB_sf"/>
</dbReference>
<dbReference type="EMBL" id="RQJP01000004">
    <property type="protein sequence ID" value="RRB12756.1"/>
    <property type="molecule type" value="Genomic_DNA"/>
</dbReference>
<evidence type="ECO:0000313" key="13">
    <source>
        <dbReference type="EMBL" id="RRB12756.1"/>
    </source>
</evidence>
<evidence type="ECO:0000256" key="9">
    <source>
        <dbReference type="RuleBase" id="RU003357"/>
    </source>
</evidence>
<reference evidence="13 14" key="1">
    <citation type="submission" date="2018-11" db="EMBL/GenBank/DDBJ databases">
        <authorList>
            <person name="Zhou Z."/>
            <person name="Wang G."/>
        </authorList>
    </citation>
    <scope>NUCLEOTIDE SEQUENCE [LARGE SCALE GENOMIC DNA]</scope>
    <source>
        <strain evidence="13 14">KCTC42998</strain>
    </source>
</reference>
<comment type="subcellular location">
    <subcellularLocation>
        <location evidence="1 8">Cell outer membrane</location>
        <topology evidence="1 8">Multi-pass membrane protein</topology>
    </subcellularLocation>
</comment>
<dbReference type="AlphaFoldDB" id="A0A3P1CI65"/>
<name>A0A3P1CI65_9BACT</name>
<keyword evidence="3 8" id="KW-1134">Transmembrane beta strand</keyword>
<dbReference type="Pfam" id="PF07715">
    <property type="entry name" value="Plug"/>
    <property type="match status" value="1"/>
</dbReference>
<dbReference type="OrthoDB" id="9768177at2"/>
<proteinExistence type="inferred from homology"/>
<evidence type="ECO:0000256" key="1">
    <source>
        <dbReference type="ARBA" id="ARBA00004571"/>
    </source>
</evidence>
<dbReference type="InterPro" id="IPR000531">
    <property type="entry name" value="Beta-barrel_TonB"/>
</dbReference>
<feature type="domain" description="TonB-dependent receptor plug" evidence="12">
    <location>
        <begin position="250"/>
        <end position="374"/>
    </location>
</feature>
<feature type="transmembrane region" description="Helical" evidence="10">
    <location>
        <begin position="30"/>
        <end position="53"/>
    </location>
</feature>
<dbReference type="InterPro" id="IPR039426">
    <property type="entry name" value="TonB-dep_rcpt-like"/>
</dbReference>
<dbReference type="InterPro" id="IPR023997">
    <property type="entry name" value="TonB-dep_OMP_SusC/RagA_CS"/>
</dbReference>
<dbReference type="InterPro" id="IPR023996">
    <property type="entry name" value="TonB-dep_OMP_SusC/RagA"/>
</dbReference>
<dbReference type="PROSITE" id="PS52016">
    <property type="entry name" value="TONB_DEPENDENT_REC_3"/>
    <property type="match status" value="1"/>
</dbReference>
<keyword evidence="7 8" id="KW-0998">Cell outer membrane</keyword>
<dbReference type="Gene3D" id="2.40.170.20">
    <property type="entry name" value="TonB-dependent receptor, beta-barrel domain"/>
    <property type="match status" value="1"/>
</dbReference>
<sequence>MGIVFASTSDLSNKNTAKSMKKLWDYSPTFCLIMKITCVQFVLAVVFAGLTLARNGMAQELLNRPISVQLDNKDLRTVLNRLEKAANVKFTYVPQLIATGNKVSVRAENDRLEVVLNRLLKPLNITYQVSGNYIVLKKETTSAVFPDDQLIEAPAQRAELTISGVVTDEKGEGLPGVSVLLKGTQRGTATDGKGAFRLAVPDQSAVLVFSFVGYQSQEITVRSQSVLTVRLEADEKSLNEVVVVGYGSVKKRDLTGAVSSISATEVKSQPVSGLNQALQGRAAGVQVTQSSNSPGGGVTIRIRGGNSISANNEPLYVIDGFPVSSSTSFPGGPTNTGTNQNVLATINPNDIESIEILKDASATAIYGSRGANGVVLITTRRGKEGQSNIDFEAYYGVQQIRKMLDLGTAAEHTELKNEQLRNLGFAQRYGYTTQFPKKPEEYGVGTNWQEEIYRPAAVQNYQLSFSGGNDKLRYFVNGNYFGQDGIVINSDFKRYSSRINLDARVSSRLKIGSTITISRAITNAINEVGTNGPVGAALTYSPANPIFDASGNYQLLNVGSGSGFGVFPNPVALAKTSTNTLTSDRVLGNMFGELLLGAGLTARISVGTDILNSRRNTFFSPQTVVANTLNGVGSNGTGNTVNLLNENTLSYTRAFDAIHSIDLLAGLTFQSAKNVGTYQEAQDFPNYALGAQNLGLANNPRPPSGSASRWGLNSYLARANYRFRDKYLLTFTGRVDGSSRFGANHKYGFFPSGAFAWRVSEEPFLKSVRAISDLKFRLSYGITGNDGIGLYNSLSQYGTSRTVFNNTEVLMTQASRIANPDLRWEKTAQFDAGFDVSLLNNRLQLTADYYIKTTTDLLLNVELPATTGFTTVTRNVGSLENRGFELAINTINIDGKVQWTSSGNVSFNRNKVLKLADAEQFFSGATIVKVGESIGSFYTTVFDGIWQTAEEIKQAGLKARTGDLPGAPRFKDVNGDGVFNESTDRTIIGNGLPKFIYGLTNNLSYKGFDLLVFVQGVYGNKLYNATRQTIESTDPTTNQLRTVIEGSWRPDRPSNRIPAMRQWSKGTTSDFIEDGSFLRLKNVSLGYQVPVLPRFIKRARVYVSGQNLLTFTKYVGYDPEVSSDGNSNTLYGFDRFAYPASRTITVGANLTF</sequence>
<evidence type="ECO:0000313" key="14">
    <source>
        <dbReference type="Proteomes" id="UP000274271"/>
    </source>
</evidence>
<dbReference type="InterPro" id="IPR037066">
    <property type="entry name" value="Plug_dom_sf"/>
</dbReference>
<feature type="domain" description="TonB-dependent receptor-like beta-barrel" evidence="11">
    <location>
        <begin position="552"/>
        <end position="1108"/>
    </location>
</feature>
<comment type="similarity">
    <text evidence="8 9">Belongs to the TonB-dependent receptor family.</text>
</comment>
<evidence type="ECO:0000256" key="5">
    <source>
        <dbReference type="ARBA" id="ARBA00023077"/>
    </source>
</evidence>
<evidence type="ECO:0000259" key="12">
    <source>
        <dbReference type="Pfam" id="PF07715"/>
    </source>
</evidence>
<dbReference type="FunFam" id="2.170.130.10:FF:000008">
    <property type="entry name" value="SusC/RagA family TonB-linked outer membrane protein"/>
    <property type="match status" value="1"/>
</dbReference>
<dbReference type="SUPFAM" id="SSF56935">
    <property type="entry name" value="Porins"/>
    <property type="match status" value="1"/>
</dbReference>
<dbReference type="NCBIfam" id="TIGR04057">
    <property type="entry name" value="SusC_RagA_signa"/>
    <property type="match status" value="1"/>
</dbReference>
<keyword evidence="4 8" id="KW-0812">Transmembrane</keyword>
<dbReference type="NCBIfam" id="TIGR04056">
    <property type="entry name" value="OMP_RagA_SusC"/>
    <property type="match status" value="1"/>
</dbReference>
<dbReference type="Pfam" id="PF13715">
    <property type="entry name" value="CarbopepD_reg_2"/>
    <property type="match status" value="1"/>
</dbReference>
<evidence type="ECO:0000256" key="7">
    <source>
        <dbReference type="ARBA" id="ARBA00023237"/>
    </source>
</evidence>
<keyword evidence="10" id="KW-1133">Transmembrane helix</keyword>
<dbReference type="Gene3D" id="2.170.130.10">
    <property type="entry name" value="TonB-dependent receptor, plug domain"/>
    <property type="match status" value="1"/>
</dbReference>
<dbReference type="InterPro" id="IPR008969">
    <property type="entry name" value="CarboxyPept-like_regulatory"/>
</dbReference>
<dbReference type="SUPFAM" id="SSF49464">
    <property type="entry name" value="Carboxypeptidase regulatory domain-like"/>
    <property type="match status" value="1"/>
</dbReference>
<dbReference type="GO" id="GO:0009279">
    <property type="term" value="C:cell outer membrane"/>
    <property type="evidence" value="ECO:0007669"/>
    <property type="project" value="UniProtKB-SubCell"/>
</dbReference>
<keyword evidence="5 9" id="KW-0798">TonB box</keyword>
<gene>
    <name evidence="13" type="ORF">EHT87_21500</name>
</gene>
<protein>
    <submittedName>
        <fullName evidence="13">SusC/RagA family TonB-linked outer membrane protein</fullName>
    </submittedName>
</protein>
<keyword evidence="2 8" id="KW-0813">Transport</keyword>
<evidence type="ECO:0000256" key="8">
    <source>
        <dbReference type="PROSITE-ProRule" id="PRU01360"/>
    </source>
</evidence>
<evidence type="ECO:0000259" key="11">
    <source>
        <dbReference type="Pfam" id="PF00593"/>
    </source>
</evidence>
<organism evidence="13 14">
    <name type="scientific">Larkinella knui</name>
    <dbReference type="NCBI Taxonomy" id="2025310"/>
    <lineage>
        <taxon>Bacteria</taxon>
        <taxon>Pseudomonadati</taxon>
        <taxon>Bacteroidota</taxon>
        <taxon>Cytophagia</taxon>
        <taxon>Cytophagales</taxon>
        <taxon>Spirosomataceae</taxon>
        <taxon>Larkinella</taxon>
    </lineage>
</organism>
<dbReference type="Proteomes" id="UP000274271">
    <property type="component" value="Unassembled WGS sequence"/>
</dbReference>
<keyword evidence="14" id="KW-1185">Reference proteome</keyword>
<comment type="caution">
    <text evidence="13">The sequence shown here is derived from an EMBL/GenBank/DDBJ whole genome shotgun (WGS) entry which is preliminary data.</text>
</comment>
<accession>A0A3P1CI65</accession>
<evidence type="ECO:0000256" key="10">
    <source>
        <dbReference type="SAM" id="Phobius"/>
    </source>
</evidence>